<dbReference type="GO" id="GO:0005856">
    <property type="term" value="C:cytoskeleton"/>
    <property type="evidence" value="ECO:0007669"/>
    <property type="project" value="UniProtKB-SubCell"/>
</dbReference>
<evidence type="ECO:0000256" key="11">
    <source>
        <dbReference type="ARBA" id="ARBA00022490"/>
    </source>
</evidence>
<feature type="domain" description="SH3" evidence="25">
    <location>
        <begin position="493"/>
        <end position="553"/>
    </location>
</feature>
<evidence type="ECO:0000256" key="17">
    <source>
        <dbReference type="ARBA" id="ARBA00023121"/>
    </source>
</evidence>
<feature type="compositionally biased region" description="Low complexity" evidence="24">
    <location>
        <begin position="415"/>
        <end position="430"/>
    </location>
</feature>
<dbReference type="PANTHER" id="PTHR23065">
    <property type="entry name" value="PROLINE-SERINE-THREONINE PHOSPHATASE INTERACTING PROTEIN 1"/>
    <property type="match status" value="1"/>
</dbReference>
<dbReference type="Proteomes" id="UP000504640">
    <property type="component" value="Unplaced"/>
</dbReference>
<dbReference type="InterPro" id="IPR001452">
    <property type="entry name" value="SH3_domain"/>
</dbReference>
<dbReference type="GO" id="GO:0097320">
    <property type="term" value="P:plasma membrane tubulation"/>
    <property type="evidence" value="ECO:0007669"/>
    <property type="project" value="InterPro"/>
</dbReference>
<dbReference type="Gene3D" id="2.30.30.40">
    <property type="entry name" value="SH3 Domains"/>
    <property type="match status" value="1"/>
</dbReference>
<evidence type="ECO:0000256" key="8">
    <source>
        <dbReference type="ARBA" id="ARBA00010461"/>
    </source>
</evidence>
<keyword evidence="14" id="KW-0967">Endosome</keyword>
<dbReference type="SMART" id="SM00055">
    <property type="entry name" value="FCH"/>
    <property type="match status" value="1"/>
</dbReference>
<keyword evidence="16 23" id="KW-0175">Coiled coil</keyword>
<evidence type="ECO:0000256" key="7">
    <source>
        <dbReference type="ARBA" id="ARBA00004599"/>
    </source>
</evidence>
<dbReference type="Gene3D" id="1.20.1270.60">
    <property type="entry name" value="Arfaptin homology (AH) domain/BAR domain"/>
    <property type="match status" value="1"/>
</dbReference>
<keyword evidence="12" id="KW-0597">Phosphoprotein</keyword>
<dbReference type="Pfam" id="PF14604">
    <property type="entry name" value="SH3_9"/>
    <property type="match status" value="1"/>
</dbReference>
<evidence type="ECO:0000256" key="13">
    <source>
        <dbReference type="ARBA" id="ARBA00022583"/>
    </source>
</evidence>
<evidence type="ECO:0000259" key="25">
    <source>
        <dbReference type="PROSITE" id="PS50002"/>
    </source>
</evidence>
<evidence type="ECO:0000256" key="22">
    <source>
        <dbReference type="PROSITE-ProRule" id="PRU00192"/>
    </source>
</evidence>
<dbReference type="GO" id="GO:0006897">
    <property type="term" value="P:endocytosis"/>
    <property type="evidence" value="ECO:0007669"/>
    <property type="project" value="UniProtKB-KW"/>
</dbReference>
<dbReference type="GO" id="GO:0032587">
    <property type="term" value="C:ruffle membrane"/>
    <property type="evidence" value="ECO:0007669"/>
    <property type="project" value="UniProtKB-SubCell"/>
</dbReference>
<dbReference type="InterPro" id="IPR031160">
    <property type="entry name" value="F_BAR_dom"/>
</dbReference>
<dbReference type="GO" id="GO:0055038">
    <property type="term" value="C:recycling endosome membrane"/>
    <property type="evidence" value="ECO:0007669"/>
    <property type="project" value="UniProtKB-SubCell"/>
</dbReference>
<dbReference type="RefSeq" id="XP_032117261.1">
    <property type="nucleotide sequence ID" value="XM_032261370.1"/>
</dbReference>
<dbReference type="GO" id="GO:0016301">
    <property type="term" value="F:kinase activity"/>
    <property type="evidence" value="ECO:0007669"/>
    <property type="project" value="UniProtKB-KW"/>
</dbReference>
<dbReference type="InterPro" id="IPR001060">
    <property type="entry name" value="FCH_dom"/>
</dbReference>
<evidence type="ECO:0000256" key="24">
    <source>
        <dbReference type="SAM" id="MobiDB-lite"/>
    </source>
</evidence>
<dbReference type="GO" id="GO:0005769">
    <property type="term" value="C:early endosome"/>
    <property type="evidence" value="ECO:0007669"/>
    <property type="project" value="UniProtKB-SubCell"/>
</dbReference>
<keyword evidence="13" id="KW-0254">Endocytosis</keyword>
<dbReference type="SUPFAM" id="SSF50044">
    <property type="entry name" value="SH3-domain"/>
    <property type="match status" value="1"/>
</dbReference>
<evidence type="ECO:0000256" key="3">
    <source>
        <dbReference type="ARBA" id="ARBA00004282"/>
    </source>
</evidence>
<evidence type="ECO:0000256" key="9">
    <source>
        <dbReference type="ARBA" id="ARBA00022443"/>
    </source>
</evidence>
<reference evidence="28" key="1">
    <citation type="submission" date="2025-08" db="UniProtKB">
        <authorList>
            <consortium name="RefSeq"/>
        </authorList>
    </citation>
    <scope>IDENTIFICATION</scope>
    <source>
        <tissue evidence="28">Blood</tissue>
    </source>
</reference>
<dbReference type="PROSITE" id="PS50002">
    <property type="entry name" value="SH3"/>
    <property type="match status" value="1"/>
</dbReference>
<dbReference type="GeneID" id="116538848"/>
<dbReference type="Pfam" id="PF00611">
    <property type="entry name" value="FCH"/>
    <property type="match status" value="1"/>
</dbReference>
<keyword evidence="21" id="KW-0968">Cytoplasmic vesicle</keyword>
<evidence type="ECO:0000256" key="19">
    <source>
        <dbReference type="ARBA" id="ARBA00023212"/>
    </source>
</evidence>
<dbReference type="GO" id="GO:0070836">
    <property type="term" value="P:caveola assembly"/>
    <property type="evidence" value="ECO:0007669"/>
    <property type="project" value="InterPro"/>
</dbReference>
<evidence type="ECO:0000259" key="26">
    <source>
        <dbReference type="PROSITE" id="PS51741"/>
    </source>
</evidence>
<evidence type="ECO:0000256" key="20">
    <source>
        <dbReference type="ARBA" id="ARBA00023273"/>
    </source>
</evidence>
<feature type="domain" description="F-BAR" evidence="26">
    <location>
        <begin position="76"/>
        <end position="347"/>
    </location>
</feature>
<feature type="region of interest" description="Disordered" evidence="24">
    <location>
        <begin position="382"/>
        <end position="494"/>
    </location>
</feature>
<evidence type="ECO:0000256" key="4">
    <source>
        <dbReference type="ARBA" id="ARBA00004345"/>
    </source>
</evidence>
<evidence type="ECO:0000313" key="27">
    <source>
        <dbReference type="Proteomes" id="UP000504640"/>
    </source>
</evidence>
<proteinExistence type="inferred from homology"/>
<feature type="compositionally biased region" description="Polar residues" evidence="24">
    <location>
        <begin position="394"/>
        <end position="414"/>
    </location>
</feature>
<evidence type="ECO:0000256" key="6">
    <source>
        <dbReference type="ARBA" id="ARBA00004565"/>
    </source>
</evidence>
<evidence type="ECO:0000256" key="2">
    <source>
        <dbReference type="ARBA" id="ARBA00004245"/>
    </source>
</evidence>
<name>A0A6J3GH39_SAPAP</name>
<dbReference type="FunFam" id="1.20.1270.60:FF:000205">
    <property type="entry name" value="Protein kinase C and casein kinase substrate in neurons protein 1"/>
    <property type="match status" value="1"/>
</dbReference>
<protein>
    <submittedName>
        <fullName evidence="28">Protein kinase C and casein kinase substrate in neurons protein 2 isoform X1</fullName>
    </submittedName>
</protein>
<feature type="compositionally biased region" description="Polar residues" evidence="24">
    <location>
        <begin position="450"/>
        <end position="463"/>
    </location>
</feature>
<keyword evidence="20" id="KW-0966">Cell projection</keyword>
<keyword evidence="9 22" id="KW-0728">SH3 domain</keyword>
<keyword evidence="17" id="KW-0446">Lipid-binding</keyword>
<dbReference type="GO" id="GO:0030036">
    <property type="term" value="P:actin cytoskeleton organization"/>
    <property type="evidence" value="ECO:0007669"/>
    <property type="project" value="InterPro"/>
</dbReference>
<evidence type="ECO:0000313" key="28">
    <source>
        <dbReference type="RefSeq" id="XP_032117261.1"/>
    </source>
</evidence>
<dbReference type="InterPro" id="IPR036028">
    <property type="entry name" value="SH3-like_dom_sf"/>
</dbReference>
<dbReference type="FunFam" id="2.30.30.40:FF:000014">
    <property type="entry name" value="Kinase C and casein kinase substrate in neurons protein"/>
    <property type="match status" value="1"/>
</dbReference>
<dbReference type="GO" id="GO:0030100">
    <property type="term" value="P:regulation of endocytosis"/>
    <property type="evidence" value="ECO:0007669"/>
    <property type="project" value="TreeGrafter"/>
</dbReference>
<dbReference type="GO" id="GO:0005901">
    <property type="term" value="C:caveola"/>
    <property type="evidence" value="ECO:0007669"/>
    <property type="project" value="UniProtKB-SubCell"/>
</dbReference>
<keyword evidence="19" id="KW-0206">Cytoskeleton</keyword>
<evidence type="ECO:0000256" key="10">
    <source>
        <dbReference type="ARBA" id="ARBA00022475"/>
    </source>
</evidence>
<gene>
    <name evidence="28" type="primary">PACSIN2</name>
</gene>
<evidence type="ECO:0000256" key="21">
    <source>
        <dbReference type="ARBA" id="ARBA00023329"/>
    </source>
</evidence>
<keyword evidence="15" id="KW-0965">Cell junction</keyword>
<evidence type="ECO:0000256" key="1">
    <source>
        <dbReference type="ARBA" id="ARBA00004180"/>
    </source>
</evidence>
<dbReference type="AlphaFoldDB" id="A0A6J3GH39"/>
<dbReference type="InterPro" id="IPR037453">
    <property type="entry name" value="PACSIN2_F-BAR"/>
</dbReference>
<keyword evidence="18" id="KW-0472">Membrane</keyword>
<evidence type="ECO:0000256" key="14">
    <source>
        <dbReference type="ARBA" id="ARBA00022753"/>
    </source>
</evidence>
<sequence>MMKCAGRIQLRDRGQTCQRVGKRQVRKLSCKVSRHLIEKRLSIDFEHLKLTPDYAYFAAPSAFEEMSVAYDDSIGVEVSSDSFWEVGNYKRTVKRIDDGHRLCTDLMNCLHERARIEKAYAQQLTEWARRWRQLVEKGPQYGTVEKAWTAVMSEAERVSELHLEVKASLMNEDFEKIKNWQKEAFHKQMMGSFKETKEAEDGFRKAQKPWAKKLKEVEAAKKAHHAACKEEKLAISREANSKADPSLNPEQLKKLQDKVEKCKQDVLKTKEKYEKSLKELDQGTPQYMENMEQVFEQCQQFEEKRLRFFREVLLEVQKHLDLSNVAGYKTIYRDLEQSIRAADAVEDLRWFRANHGPGMAMNWPQFEDEEWSADLNRTLTRREKKKATDGVTLTGINQTGDQSLPNKPSSTLNVPSNPAQSAQSQSSYNPFEDEDDTGSTVSEKEDTKAKNVSSYEKTQSYPTDWSDDESNNPFSSTDANGDSNPFDEDTTSGTEVRVRALYDYEGQEHDELSFKAGDELTKMEDEDEQGWCKGRLDNGQVGLYPANYVEAIQ</sequence>
<keyword evidence="11" id="KW-0963">Cytoplasm</keyword>
<keyword evidence="28" id="KW-0418">Kinase</keyword>
<dbReference type="PANTHER" id="PTHR23065:SF14">
    <property type="entry name" value="PROTEIN KINASE C AND CASEIN KINASE SUBSTRATE IN NEURONS PROTEIN 2"/>
    <property type="match status" value="1"/>
</dbReference>
<dbReference type="CTD" id="11252"/>
<organism evidence="27 28">
    <name type="scientific">Sapajus apella</name>
    <name type="common">Brown-capped capuchin</name>
    <name type="synonym">Cebus apella</name>
    <dbReference type="NCBI Taxonomy" id="9515"/>
    <lineage>
        <taxon>Eukaryota</taxon>
        <taxon>Metazoa</taxon>
        <taxon>Chordata</taxon>
        <taxon>Craniata</taxon>
        <taxon>Vertebrata</taxon>
        <taxon>Euteleostomi</taxon>
        <taxon>Mammalia</taxon>
        <taxon>Eutheria</taxon>
        <taxon>Euarchontoglires</taxon>
        <taxon>Primates</taxon>
        <taxon>Haplorrhini</taxon>
        <taxon>Platyrrhini</taxon>
        <taxon>Cebidae</taxon>
        <taxon>Cebinae</taxon>
        <taxon>Sapajus</taxon>
    </lineage>
</organism>
<dbReference type="PROSITE" id="PS51741">
    <property type="entry name" value="F_BAR"/>
    <property type="match status" value="1"/>
</dbReference>
<evidence type="ECO:0000256" key="15">
    <source>
        <dbReference type="ARBA" id="ARBA00022949"/>
    </source>
</evidence>
<dbReference type="GO" id="GO:0005543">
    <property type="term" value="F:phospholipid binding"/>
    <property type="evidence" value="ECO:0007669"/>
    <property type="project" value="TreeGrafter"/>
</dbReference>
<keyword evidence="10" id="KW-1003">Cell membrane</keyword>
<dbReference type="SUPFAM" id="SSF103657">
    <property type="entry name" value="BAR/IMD domain-like"/>
    <property type="match status" value="1"/>
</dbReference>
<dbReference type="CDD" id="cd07679">
    <property type="entry name" value="F-BAR_PACSIN2"/>
    <property type="match status" value="1"/>
</dbReference>
<keyword evidence="28" id="KW-0808">Transferase</keyword>
<dbReference type="CDD" id="cd11998">
    <property type="entry name" value="SH3_PACSIN1-2"/>
    <property type="match status" value="1"/>
</dbReference>
<comment type="subcellular location">
    <subcellularLocation>
        <location evidence="3">Cell junction</location>
    </subcellularLocation>
    <subcellularLocation>
        <location evidence="7">Cell projection</location>
        <location evidence="7">Ruffle membrane</location>
        <topology evidence="7">Peripheral membrane protein</topology>
        <orientation evidence="7">Cytoplasmic side</orientation>
    </subcellularLocation>
    <subcellularLocation>
        <location evidence="2">Cytoplasm</location>
        <location evidence="2">Cytoskeleton</location>
    </subcellularLocation>
    <subcellularLocation>
        <location evidence="1">Cytoplasmic vesicle membrane</location>
        <topology evidence="1">Peripheral membrane protein</topology>
        <orientation evidence="1">Cytoplasmic side</orientation>
    </subcellularLocation>
    <subcellularLocation>
        <location evidence="5">Early endosome</location>
    </subcellularLocation>
    <subcellularLocation>
        <location evidence="4">Membrane</location>
        <location evidence="4">Caveola</location>
    </subcellularLocation>
    <subcellularLocation>
        <location evidence="6">Recycling endosome membrane</location>
    </subcellularLocation>
</comment>
<dbReference type="SMART" id="SM00326">
    <property type="entry name" value="SH3"/>
    <property type="match status" value="1"/>
</dbReference>
<evidence type="ECO:0000256" key="5">
    <source>
        <dbReference type="ARBA" id="ARBA00004412"/>
    </source>
</evidence>
<dbReference type="InterPro" id="IPR035743">
    <property type="entry name" value="PACSIN1/PACSIN2_SH3"/>
</dbReference>
<accession>A0A6J3GH39</accession>
<evidence type="ECO:0000256" key="23">
    <source>
        <dbReference type="PROSITE-ProRule" id="PRU01077"/>
    </source>
</evidence>
<evidence type="ECO:0000256" key="18">
    <source>
        <dbReference type="ARBA" id="ARBA00023136"/>
    </source>
</evidence>
<keyword evidence="27" id="KW-1185">Reference proteome</keyword>
<feature type="compositionally biased region" description="Polar residues" evidence="24">
    <location>
        <begin position="471"/>
        <end position="483"/>
    </location>
</feature>
<evidence type="ECO:0000256" key="12">
    <source>
        <dbReference type="ARBA" id="ARBA00022553"/>
    </source>
</evidence>
<dbReference type="GO" id="GO:0070161">
    <property type="term" value="C:anchoring junction"/>
    <property type="evidence" value="ECO:0007669"/>
    <property type="project" value="UniProtKB-SubCell"/>
</dbReference>
<evidence type="ECO:0000256" key="16">
    <source>
        <dbReference type="ARBA" id="ARBA00023054"/>
    </source>
</evidence>
<comment type="similarity">
    <text evidence="8">Belongs to the PACSIN family.</text>
</comment>
<dbReference type="PRINTS" id="PR00452">
    <property type="entry name" value="SH3DOMAIN"/>
</dbReference>
<dbReference type="InterPro" id="IPR027267">
    <property type="entry name" value="AH/BAR_dom_sf"/>
</dbReference>